<dbReference type="Pfam" id="PF08879">
    <property type="entry name" value="WRC"/>
    <property type="match status" value="1"/>
</dbReference>
<evidence type="ECO:0000259" key="7">
    <source>
        <dbReference type="PROSITE" id="PS51666"/>
    </source>
</evidence>
<comment type="function">
    <text evidence="5">Transcription activator.</text>
</comment>
<feature type="short sequence motif" description="Bipartite nuclear localization signal" evidence="4">
    <location>
        <begin position="109"/>
        <end position="116"/>
    </location>
</feature>
<feature type="short sequence motif" description="Bipartite nuclear localization signal" evidence="4">
    <location>
        <begin position="81"/>
        <end position="91"/>
    </location>
</feature>
<keyword evidence="5" id="KW-0805">Transcription regulation</keyword>
<dbReference type="PANTHER" id="PTHR31602">
    <property type="entry name" value="GROWTH-REGULATING FACTOR 5"/>
    <property type="match status" value="1"/>
</dbReference>
<gene>
    <name evidence="9" type="ORF">KIW84_013693</name>
</gene>
<dbReference type="PANTHER" id="PTHR31602:SF46">
    <property type="entry name" value="GROWTH-REGULATING FACTOR 6"/>
    <property type="match status" value="1"/>
</dbReference>
<evidence type="ECO:0000256" key="4">
    <source>
        <dbReference type="PROSITE-ProRule" id="PRU01002"/>
    </source>
</evidence>
<dbReference type="SMART" id="SM00951">
    <property type="entry name" value="QLQ"/>
    <property type="match status" value="1"/>
</dbReference>
<comment type="similarity">
    <text evidence="2 5">Belongs to the GRF family.</text>
</comment>
<comment type="subcellular location">
    <subcellularLocation>
        <location evidence="1 4 5">Nucleus</location>
    </subcellularLocation>
</comment>
<dbReference type="InterPro" id="IPR014977">
    <property type="entry name" value="WRC_dom"/>
</dbReference>
<dbReference type="EMBL" id="JAMSHJ010000001">
    <property type="protein sequence ID" value="KAI5445556.1"/>
    <property type="molecule type" value="Genomic_DNA"/>
</dbReference>
<organism evidence="9 10">
    <name type="scientific">Pisum sativum</name>
    <name type="common">Garden pea</name>
    <name type="synonym">Lathyrus oleraceus</name>
    <dbReference type="NCBI Taxonomy" id="3888"/>
    <lineage>
        <taxon>Eukaryota</taxon>
        <taxon>Viridiplantae</taxon>
        <taxon>Streptophyta</taxon>
        <taxon>Embryophyta</taxon>
        <taxon>Tracheophyta</taxon>
        <taxon>Spermatophyta</taxon>
        <taxon>Magnoliopsida</taxon>
        <taxon>eudicotyledons</taxon>
        <taxon>Gunneridae</taxon>
        <taxon>Pentapetalae</taxon>
        <taxon>rosids</taxon>
        <taxon>fabids</taxon>
        <taxon>Fabales</taxon>
        <taxon>Fabaceae</taxon>
        <taxon>Papilionoideae</taxon>
        <taxon>50 kb inversion clade</taxon>
        <taxon>NPAAA clade</taxon>
        <taxon>Hologalegina</taxon>
        <taxon>IRL clade</taxon>
        <taxon>Fabeae</taxon>
        <taxon>Lathyrus</taxon>
    </lineage>
</organism>
<keyword evidence="10" id="KW-1185">Reference proteome</keyword>
<evidence type="ECO:0000256" key="2">
    <source>
        <dbReference type="ARBA" id="ARBA00008122"/>
    </source>
</evidence>
<feature type="region of interest" description="Disordered" evidence="6">
    <location>
        <begin position="327"/>
        <end position="350"/>
    </location>
</feature>
<evidence type="ECO:0000313" key="10">
    <source>
        <dbReference type="Proteomes" id="UP001058974"/>
    </source>
</evidence>
<reference evidence="9 10" key="1">
    <citation type="journal article" date="2022" name="Nat. Genet.">
        <title>Improved pea reference genome and pan-genome highlight genomic features and evolutionary characteristics.</title>
        <authorList>
            <person name="Yang T."/>
            <person name="Liu R."/>
            <person name="Luo Y."/>
            <person name="Hu S."/>
            <person name="Wang D."/>
            <person name="Wang C."/>
            <person name="Pandey M.K."/>
            <person name="Ge S."/>
            <person name="Xu Q."/>
            <person name="Li N."/>
            <person name="Li G."/>
            <person name="Huang Y."/>
            <person name="Saxena R.K."/>
            <person name="Ji Y."/>
            <person name="Li M."/>
            <person name="Yan X."/>
            <person name="He Y."/>
            <person name="Liu Y."/>
            <person name="Wang X."/>
            <person name="Xiang C."/>
            <person name="Varshney R.K."/>
            <person name="Ding H."/>
            <person name="Gao S."/>
            <person name="Zong X."/>
        </authorList>
    </citation>
    <scope>NUCLEOTIDE SEQUENCE [LARGE SCALE GENOMIC DNA]</scope>
    <source>
        <strain evidence="9 10">cv. Zhongwan 6</strain>
    </source>
</reference>
<feature type="domain" description="WRC" evidence="8">
    <location>
        <begin position="76"/>
        <end position="120"/>
    </location>
</feature>
<dbReference type="PROSITE" id="PS51667">
    <property type="entry name" value="WRC"/>
    <property type="match status" value="1"/>
</dbReference>
<dbReference type="Proteomes" id="UP001058974">
    <property type="component" value="Chromosome 1"/>
</dbReference>
<evidence type="ECO:0000256" key="1">
    <source>
        <dbReference type="ARBA" id="ARBA00004123"/>
    </source>
</evidence>
<dbReference type="Pfam" id="PF08880">
    <property type="entry name" value="QLQ"/>
    <property type="match status" value="1"/>
</dbReference>
<feature type="compositionally biased region" description="Low complexity" evidence="6">
    <location>
        <begin position="125"/>
        <end position="145"/>
    </location>
</feature>
<dbReference type="GO" id="GO:0006355">
    <property type="term" value="P:regulation of DNA-templated transcription"/>
    <property type="evidence" value="ECO:0007669"/>
    <property type="project" value="InterPro"/>
</dbReference>
<sequence length="350" mass="40115">MNKNKFPFTPSQWQELEHQALVYKYMASGISIPPDLLFTIRKSFLDSPLSSRLLPNNQQHHFGWNYLQMGLGRKIDPEPGRCRRTDGKKWRCSKEAYPDSKYCERHMHRGKNRSRKPVEVLKTTTNNASTFANSSNTKNSSSLSFDTQQHQNYPQNSIYGSNLQHSFMYPHTASRSSASSGIGLSFEDNNASLFLDSNSCSQNNGDYRNRYVYGQKEEVDEYAFFKEPSGSTTMKSFSASSMEHDPWQLTPLTMSSSSSSSSSLRQRSFSSMSNDYSCLQLQSFNEHSKQQEQEEPQKIVHRFFDELPHKGRDQWLDLDDKSSTTQLSISIPSSAHDFPTFTSRNNHHGE</sequence>
<protein>
    <recommendedName>
        <fullName evidence="5">Growth-regulating factor</fullName>
    </recommendedName>
</protein>
<dbReference type="Gramene" id="Psat01G0369300-T1">
    <property type="protein sequence ID" value="KAI5445556.1"/>
    <property type="gene ID" value="KIW84_013693"/>
</dbReference>
<name>A0A9D5BL48_PEA</name>
<feature type="compositionally biased region" description="Polar residues" evidence="6">
    <location>
        <begin position="146"/>
        <end position="159"/>
    </location>
</feature>
<dbReference type="PROSITE" id="PS51666">
    <property type="entry name" value="QLQ"/>
    <property type="match status" value="1"/>
</dbReference>
<dbReference type="GO" id="GO:0005524">
    <property type="term" value="F:ATP binding"/>
    <property type="evidence" value="ECO:0007669"/>
    <property type="project" value="UniProtKB-UniRule"/>
</dbReference>
<keyword evidence="3 4" id="KW-0539">Nucleus</keyword>
<dbReference type="GO" id="GO:0006351">
    <property type="term" value="P:DNA-templated transcription"/>
    <property type="evidence" value="ECO:0007669"/>
    <property type="project" value="UniProtKB-UniRule"/>
</dbReference>
<dbReference type="InterPro" id="IPR031137">
    <property type="entry name" value="GRF"/>
</dbReference>
<proteinExistence type="inferred from homology"/>
<keyword evidence="5" id="KW-0010">Activator</keyword>
<dbReference type="GO" id="GO:0099402">
    <property type="term" value="P:plant organ development"/>
    <property type="evidence" value="ECO:0007669"/>
    <property type="project" value="UniProtKB-ARBA"/>
</dbReference>
<dbReference type="InterPro" id="IPR014978">
    <property type="entry name" value="Gln-Leu-Gln_QLQ"/>
</dbReference>
<feature type="domain" description="QLQ" evidence="7">
    <location>
        <begin position="7"/>
        <end position="42"/>
    </location>
</feature>
<comment type="domain">
    <text evidence="5">The QLQ domain and WRC domain may be involved in protein-protein interaction and DNA-binding, respectively.</text>
</comment>
<evidence type="ECO:0000313" key="9">
    <source>
        <dbReference type="EMBL" id="KAI5445556.1"/>
    </source>
</evidence>
<dbReference type="AlphaFoldDB" id="A0A9D5BL48"/>
<feature type="region of interest" description="Disordered" evidence="6">
    <location>
        <begin position="125"/>
        <end position="159"/>
    </location>
</feature>
<evidence type="ECO:0000256" key="6">
    <source>
        <dbReference type="SAM" id="MobiDB-lite"/>
    </source>
</evidence>
<evidence type="ECO:0000259" key="8">
    <source>
        <dbReference type="PROSITE" id="PS51667"/>
    </source>
</evidence>
<accession>A0A9D5BL48</accession>
<dbReference type="GO" id="GO:0005634">
    <property type="term" value="C:nucleus"/>
    <property type="evidence" value="ECO:0007669"/>
    <property type="project" value="UniProtKB-SubCell"/>
</dbReference>
<evidence type="ECO:0000256" key="5">
    <source>
        <dbReference type="RuleBase" id="RU367127"/>
    </source>
</evidence>
<keyword evidence="5" id="KW-0804">Transcription</keyword>
<evidence type="ECO:0000256" key="3">
    <source>
        <dbReference type="ARBA" id="ARBA00023242"/>
    </source>
</evidence>
<comment type="caution">
    <text evidence="9">The sequence shown here is derived from an EMBL/GenBank/DDBJ whole genome shotgun (WGS) entry which is preliminary data.</text>
</comment>